<evidence type="ECO:0000313" key="2">
    <source>
        <dbReference type="Proteomes" id="UP000272528"/>
    </source>
</evidence>
<dbReference type="SUPFAM" id="SSF51197">
    <property type="entry name" value="Clavaminate synthase-like"/>
    <property type="match status" value="1"/>
</dbReference>
<organism evidence="1 2">
    <name type="scientific">Paenibacillus albus</name>
    <dbReference type="NCBI Taxonomy" id="2495582"/>
    <lineage>
        <taxon>Bacteria</taxon>
        <taxon>Bacillati</taxon>
        <taxon>Bacillota</taxon>
        <taxon>Bacilli</taxon>
        <taxon>Bacillales</taxon>
        <taxon>Paenibacillaceae</taxon>
        <taxon>Paenibacillus</taxon>
    </lineage>
</organism>
<dbReference type="GO" id="GO:0005506">
    <property type="term" value="F:iron ion binding"/>
    <property type="evidence" value="ECO:0007669"/>
    <property type="project" value="UniProtKB-ARBA"/>
</dbReference>
<dbReference type="EMBL" id="CP034437">
    <property type="protein sequence ID" value="AZN42515.1"/>
    <property type="molecule type" value="Genomic_DNA"/>
</dbReference>
<accession>A0A3Q8X7Y0</accession>
<protein>
    <submittedName>
        <fullName evidence="1">Phytanoyl-CoA dioxygenase family protein</fullName>
    </submittedName>
</protein>
<keyword evidence="1" id="KW-0560">Oxidoreductase</keyword>
<name>A0A3Q8X7Y0_9BACL</name>
<proteinExistence type="predicted"/>
<keyword evidence="1" id="KW-0223">Dioxygenase</keyword>
<dbReference type="GO" id="GO:0016706">
    <property type="term" value="F:2-oxoglutarate-dependent dioxygenase activity"/>
    <property type="evidence" value="ECO:0007669"/>
    <property type="project" value="UniProtKB-ARBA"/>
</dbReference>
<reference evidence="2" key="1">
    <citation type="submission" date="2018-12" db="EMBL/GenBank/DDBJ databases">
        <title>Genome sequence of Peanibacillus sp.</title>
        <authorList>
            <person name="Subramani G."/>
            <person name="Srinivasan S."/>
            <person name="Kim M.K."/>
        </authorList>
    </citation>
    <scope>NUCLEOTIDE SEQUENCE [LARGE SCALE GENOMIC DNA]</scope>
    <source>
        <strain evidence="2">18JY67-1</strain>
    </source>
</reference>
<dbReference type="Proteomes" id="UP000272528">
    <property type="component" value="Chromosome"/>
</dbReference>
<dbReference type="PANTHER" id="PTHR20883:SF46">
    <property type="entry name" value="PHYTANOYL-COA HYDROXYLASE"/>
    <property type="match status" value="1"/>
</dbReference>
<keyword evidence="2" id="KW-1185">Reference proteome</keyword>
<dbReference type="InterPro" id="IPR008775">
    <property type="entry name" value="Phytyl_CoA_dOase-like"/>
</dbReference>
<evidence type="ECO:0000313" key="1">
    <source>
        <dbReference type="EMBL" id="AZN42515.1"/>
    </source>
</evidence>
<sequence>MSVNRSVKEQFEQNGYYIIRELYAAEEMEAFKAECVKIVKEHDAGPSGVLVGMTLRSPLFRQATVKPALVEALREIIGEHIIFLSDKVVLKNAATDFGSPWHQDHPYWDGSHKFSVWIALDDALKSNGCLRLVPGSHLQGTVTHDDQSEDGYGFVNRIDRRQIADDAIVDFEARRGDAVIFHDLLFHASYPNVSGHERWALITTYKDGTKEDPDYEWAGAAFVVCGGV</sequence>
<dbReference type="Pfam" id="PF05721">
    <property type="entry name" value="PhyH"/>
    <property type="match status" value="1"/>
</dbReference>
<dbReference type="PANTHER" id="PTHR20883">
    <property type="entry name" value="PHYTANOYL-COA DIOXYGENASE DOMAIN CONTAINING 1"/>
    <property type="match status" value="1"/>
</dbReference>
<dbReference type="KEGG" id="palb:EJC50_24640"/>
<dbReference type="OrthoDB" id="9791262at2"/>
<dbReference type="Gene3D" id="2.60.120.620">
    <property type="entry name" value="q2cbj1_9rhob like domain"/>
    <property type="match status" value="1"/>
</dbReference>
<gene>
    <name evidence="1" type="ORF">EJC50_24640</name>
</gene>
<dbReference type="AlphaFoldDB" id="A0A3Q8X7Y0"/>
<dbReference type="RefSeq" id="WP_126018297.1">
    <property type="nucleotide sequence ID" value="NZ_CP034437.1"/>
</dbReference>